<keyword evidence="3" id="KW-1185">Reference proteome</keyword>
<evidence type="ECO:0000313" key="2">
    <source>
        <dbReference type="EMBL" id="PSH65295.1"/>
    </source>
</evidence>
<name>A0A2P7BFT1_9HYPH</name>
<dbReference type="AlphaFoldDB" id="A0A2P7BFT1"/>
<organism evidence="2 3">
    <name type="scientific">Phyllobacterium sophorae</name>
    <dbReference type="NCBI Taxonomy" id="1520277"/>
    <lineage>
        <taxon>Bacteria</taxon>
        <taxon>Pseudomonadati</taxon>
        <taxon>Pseudomonadota</taxon>
        <taxon>Alphaproteobacteria</taxon>
        <taxon>Hyphomicrobiales</taxon>
        <taxon>Phyllobacteriaceae</taxon>
        <taxon>Phyllobacterium</taxon>
    </lineage>
</organism>
<proteinExistence type="predicted"/>
<dbReference type="EMBL" id="PGGM01000003">
    <property type="protein sequence ID" value="PSH65295.1"/>
    <property type="molecule type" value="Genomic_DNA"/>
</dbReference>
<dbReference type="SMART" id="SM00953">
    <property type="entry name" value="RES"/>
    <property type="match status" value="1"/>
</dbReference>
<dbReference type="InterPro" id="IPR014914">
    <property type="entry name" value="RES_dom"/>
</dbReference>
<comment type="caution">
    <text evidence="2">The sequence shown here is derived from an EMBL/GenBank/DDBJ whole genome shotgun (WGS) entry which is preliminary data.</text>
</comment>
<dbReference type="RefSeq" id="WP_106663710.1">
    <property type="nucleotide sequence ID" value="NZ_PGGM01000003.1"/>
</dbReference>
<evidence type="ECO:0000259" key="1">
    <source>
        <dbReference type="SMART" id="SM00953"/>
    </source>
</evidence>
<gene>
    <name evidence="2" type="ORF">CU103_09845</name>
</gene>
<reference evidence="3" key="1">
    <citation type="submission" date="2017-11" db="EMBL/GenBank/DDBJ databases">
        <authorList>
            <person name="Kuznetsova I."/>
            <person name="Sazanova A."/>
            <person name="Chirak E."/>
            <person name="Safronova V."/>
            <person name="Willems A."/>
        </authorList>
    </citation>
    <scope>NUCLEOTIDE SEQUENCE [LARGE SCALE GENOMIC DNA]</scope>
    <source>
        <strain evidence="3">CCBAU 03422</strain>
    </source>
</reference>
<dbReference type="Proteomes" id="UP000241764">
    <property type="component" value="Unassembled WGS sequence"/>
</dbReference>
<evidence type="ECO:0000313" key="3">
    <source>
        <dbReference type="Proteomes" id="UP000241764"/>
    </source>
</evidence>
<dbReference type="OrthoDB" id="9795903at2"/>
<protein>
    <recommendedName>
        <fullName evidence="1">RES domain-containing protein</fullName>
    </recommendedName>
</protein>
<dbReference type="Pfam" id="PF08808">
    <property type="entry name" value="RES"/>
    <property type="match status" value="1"/>
</dbReference>
<accession>A0A2P7BFT1</accession>
<feature type="domain" description="RES" evidence="1">
    <location>
        <begin position="80"/>
        <end position="205"/>
    </location>
</feature>
<sequence>MVSGLAVRSQVQWPKTYRIIRSIYPPIDLFEDIADPRDWEALVAVEAKTNPRIRFEVGDLGKVPANRRVSGVGASYVMAPFVHCSTGRPSRFTDGSYGIYYAGDSEEVAVAETIHHHQKFMRSTPQPPGWTSDFRVLVGSVDRALDDVNAVPDVLHPHNYTASQVEGRGLRAAGSDGLLWNSVRMPGQCCIGIFWPDAITIPVQGRHYCYHWNGARVDFVRQYDTGAVLAVT</sequence>